<dbReference type="GO" id="GO:0005524">
    <property type="term" value="F:ATP binding"/>
    <property type="evidence" value="ECO:0007669"/>
    <property type="project" value="UniProtKB-KW"/>
</dbReference>
<dbReference type="InterPro" id="IPR001482">
    <property type="entry name" value="T2SS/T4SS_dom"/>
</dbReference>
<dbReference type="InterPro" id="IPR007831">
    <property type="entry name" value="T2SS_GspE_N"/>
</dbReference>
<dbReference type="PROSITE" id="PS00662">
    <property type="entry name" value="T2SP_E"/>
    <property type="match status" value="1"/>
</dbReference>
<keyword evidence="3" id="KW-0067">ATP-binding</keyword>
<evidence type="ECO:0000259" key="4">
    <source>
        <dbReference type="PROSITE" id="PS00662"/>
    </source>
</evidence>
<reference evidence="5 6" key="1">
    <citation type="submission" date="2020-08" db="EMBL/GenBank/DDBJ databases">
        <title>Genomic Encyclopedia of Type Strains, Phase IV (KMG-IV): sequencing the most valuable type-strain genomes for metagenomic binning, comparative biology and taxonomic classification.</title>
        <authorList>
            <person name="Goeker M."/>
        </authorList>
    </citation>
    <scope>NUCLEOTIDE SEQUENCE [LARGE SCALE GENOMIC DNA]</scope>
    <source>
        <strain evidence="5 6">DSM 13481</strain>
    </source>
</reference>
<dbReference type="InterPro" id="IPR037257">
    <property type="entry name" value="T2SS_E_N_sf"/>
</dbReference>
<comment type="similarity">
    <text evidence="1">Belongs to the GSP E family.</text>
</comment>
<dbReference type="PANTHER" id="PTHR30258:SF1">
    <property type="entry name" value="PROTEIN TRANSPORT PROTEIN HOFB HOMOLOG"/>
    <property type="match status" value="1"/>
</dbReference>
<proteinExistence type="inferred from homology"/>
<dbReference type="AlphaFoldDB" id="A0A841GDX2"/>
<dbReference type="SUPFAM" id="SSF160246">
    <property type="entry name" value="EspE N-terminal domain-like"/>
    <property type="match status" value="1"/>
</dbReference>
<dbReference type="FunFam" id="3.30.450.90:FF:000001">
    <property type="entry name" value="Type II secretion system ATPase GspE"/>
    <property type="match status" value="1"/>
</dbReference>
<protein>
    <submittedName>
        <fullName evidence="5">Type IV pilus assembly protein PilB</fullName>
    </submittedName>
</protein>
<keyword evidence="6" id="KW-1185">Reference proteome</keyword>
<evidence type="ECO:0000256" key="1">
    <source>
        <dbReference type="ARBA" id="ARBA00006611"/>
    </source>
</evidence>
<name>A0A841GDX2_9BACT</name>
<dbReference type="RefSeq" id="WP_184618563.1">
    <property type="nucleotide sequence ID" value="NZ_JACHEX010000001.1"/>
</dbReference>
<dbReference type="EMBL" id="JACHEX010000001">
    <property type="protein sequence ID" value="MBB6061806.1"/>
    <property type="molecule type" value="Genomic_DNA"/>
</dbReference>
<dbReference type="Pfam" id="PF00437">
    <property type="entry name" value="T2SSE"/>
    <property type="match status" value="1"/>
</dbReference>
<keyword evidence="2" id="KW-0547">Nucleotide-binding</keyword>
<dbReference type="InterPro" id="IPR027417">
    <property type="entry name" value="P-loop_NTPase"/>
</dbReference>
<dbReference type="Gene3D" id="3.40.50.300">
    <property type="entry name" value="P-loop containing nucleotide triphosphate hydrolases"/>
    <property type="match status" value="1"/>
</dbReference>
<dbReference type="GO" id="GO:0005886">
    <property type="term" value="C:plasma membrane"/>
    <property type="evidence" value="ECO:0007669"/>
    <property type="project" value="TreeGrafter"/>
</dbReference>
<feature type="domain" description="Bacterial type II secretion system protein E" evidence="4">
    <location>
        <begin position="380"/>
        <end position="394"/>
    </location>
</feature>
<dbReference type="FunFam" id="3.40.50.300:FF:000398">
    <property type="entry name" value="Type IV pilus assembly ATPase PilB"/>
    <property type="match status" value="1"/>
</dbReference>
<dbReference type="GO" id="GO:0016887">
    <property type="term" value="F:ATP hydrolysis activity"/>
    <property type="evidence" value="ECO:0007669"/>
    <property type="project" value="TreeGrafter"/>
</dbReference>
<evidence type="ECO:0000313" key="6">
    <source>
        <dbReference type="Proteomes" id="UP000555828"/>
    </source>
</evidence>
<comment type="caution">
    <text evidence="5">The sequence shown here is derived from an EMBL/GenBank/DDBJ whole genome shotgun (WGS) entry which is preliminary data.</text>
</comment>
<sequence length="565" mass="63654">MMEKKYKRLGDILIEKGIITEDDLEYALKVQKETRKPIGEVLVELGFCTWQQIVKALAEQYEVGFFSEKPTIDPALNLNLKKELIEELRVIPIKEENGKVIVVTDNVYNLSLIKRRLKFLLSKDIEVFLVAPSIFDELLMDMNAEKKVDFDVSEELYSEEVNEEEEIKIEELESEETPVVRLVNNILNHAIELEASDIHIEPMKGKNVIVRYRIDGVLKKVTEYPKASHGSVVARIKIMSNLDITEKRIPQDGKFYLNINNEQYDFRVSTMPSVNGEKVVLRILRVSQSNKKLEELGYSDYNFKRISELIKHPYGIILVTGPTGSGKSTTLVGIINSLNHEGVNIVTAEDPVEYTIEGVTQCQVNPEIGLTFARYLRAFLRQDPDIIMVGEIRDKETANLAIEASLTGHLVLSTLHTNTASGAVDRLLNMGIDPSLISSALIGVIGQRLVRKVCTKCAQKEKLDPEFESIARKLFPELEPYAYKAVGCDACNGTGYKGRTAINEVLIVNDELRYLINNRASIIEITKAAKNNGMRTLFEDGLYKVLKGETTIEEILRVTGGSNEE</sequence>
<evidence type="ECO:0000313" key="5">
    <source>
        <dbReference type="EMBL" id="MBB6061806.1"/>
    </source>
</evidence>
<dbReference type="CDD" id="cd01129">
    <property type="entry name" value="PulE-GspE-like"/>
    <property type="match status" value="1"/>
</dbReference>
<dbReference type="Gene3D" id="3.30.450.90">
    <property type="match status" value="1"/>
</dbReference>
<evidence type="ECO:0000256" key="3">
    <source>
        <dbReference type="ARBA" id="ARBA00022840"/>
    </source>
</evidence>
<dbReference type="PANTHER" id="PTHR30258">
    <property type="entry name" value="TYPE II SECRETION SYSTEM PROTEIN GSPE-RELATED"/>
    <property type="match status" value="1"/>
</dbReference>
<dbReference type="Pfam" id="PF05157">
    <property type="entry name" value="MshEN"/>
    <property type="match status" value="1"/>
</dbReference>
<evidence type="ECO:0000256" key="2">
    <source>
        <dbReference type="ARBA" id="ARBA00022741"/>
    </source>
</evidence>
<dbReference type="Proteomes" id="UP000555828">
    <property type="component" value="Unassembled WGS sequence"/>
</dbReference>
<dbReference type="SUPFAM" id="SSF52540">
    <property type="entry name" value="P-loop containing nucleoside triphosphate hydrolases"/>
    <property type="match status" value="1"/>
</dbReference>
<gene>
    <name evidence="5" type="ORF">HNP65_000228</name>
</gene>
<accession>A0A841GDX2</accession>
<dbReference type="SMART" id="SM00382">
    <property type="entry name" value="AAA"/>
    <property type="match status" value="1"/>
</dbReference>
<dbReference type="InterPro" id="IPR003593">
    <property type="entry name" value="AAA+_ATPase"/>
</dbReference>
<organism evidence="5 6">
    <name type="scientific">Thermosipho japonicus</name>
    <dbReference type="NCBI Taxonomy" id="90323"/>
    <lineage>
        <taxon>Bacteria</taxon>
        <taxon>Thermotogati</taxon>
        <taxon>Thermotogota</taxon>
        <taxon>Thermotogae</taxon>
        <taxon>Thermotogales</taxon>
        <taxon>Fervidobacteriaceae</taxon>
        <taxon>Thermosipho</taxon>
    </lineage>
</organism>